<dbReference type="Proteomes" id="UP001222770">
    <property type="component" value="Unassembled WGS sequence"/>
</dbReference>
<proteinExistence type="predicted"/>
<evidence type="ECO:0000259" key="1">
    <source>
        <dbReference type="SMART" id="SM00421"/>
    </source>
</evidence>
<accession>A0ABT6CM76</accession>
<dbReference type="SUPFAM" id="SSF46894">
    <property type="entry name" value="C-terminal effector domain of the bipartite response regulators"/>
    <property type="match status" value="1"/>
</dbReference>
<dbReference type="InterPro" id="IPR016032">
    <property type="entry name" value="Sig_transdc_resp-reg_C-effctor"/>
</dbReference>
<comment type="caution">
    <text evidence="2">The sequence shown here is derived from an EMBL/GenBank/DDBJ whole genome shotgun (WGS) entry which is preliminary data.</text>
</comment>
<dbReference type="RefSeq" id="WP_277279443.1">
    <property type="nucleotide sequence ID" value="NZ_JAROCY010000015.1"/>
</dbReference>
<dbReference type="SMART" id="SM00421">
    <property type="entry name" value="HTH_LUXR"/>
    <property type="match status" value="1"/>
</dbReference>
<name>A0ABT6CM76_9SPHN</name>
<evidence type="ECO:0000313" key="3">
    <source>
        <dbReference type="Proteomes" id="UP001222770"/>
    </source>
</evidence>
<evidence type="ECO:0000313" key="2">
    <source>
        <dbReference type="EMBL" id="MDF8334673.1"/>
    </source>
</evidence>
<dbReference type="Gene3D" id="1.10.10.10">
    <property type="entry name" value="Winged helix-like DNA-binding domain superfamily/Winged helix DNA-binding domain"/>
    <property type="match status" value="1"/>
</dbReference>
<dbReference type="InterPro" id="IPR036388">
    <property type="entry name" value="WH-like_DNA-bd_sf"/>
</dbReference>
<protein>
    <submittedName>
        <fullName evidence="2">LuxR C-terminal-related transcriptional regulator</fullName>
    </submittedName>
</protein>
<reference evidence="2 3" key="1">
    <citation type="submission" date="2023-03" db="EMBL/GenBank/DDBJ databases">
        <title>Novosphingobium cyanobacteriorum sp. nov., isolated from a eutrophic reservoir during the Microcystis bloom period.</title>
        <authorList>
            <person name="Kang M."/>
            <person name="Le V."/>
            <person name="Ko S.-R."/>
            <person name="Lee S.-A."/>
            <person name="Ahn C.-Y."/>
        </authorList>
    </citation>
    <scope>NUCLEOTIDE SEQUENCE [LARGE SCALE GENOMIC DNA]</scope>
    <source>
        <strain evidence="2 3">HBC54</strain>
    </source>
</reference>
<feature type="domain" description="HTH luxR-type" evidence="1">
    <location>
        <begin position="301"/>
        <end position="358"/>
    </location>
</feature>
<dbReference type="EMBL" id="JAROCY010000015">
    <property type="protein sequence ID" value="MDF8334673.1"/>
    <property type="molecule type" value="Genomic_DNA"/>
</dbReference>
<organism evidence="2 3">
    <name type="scientific">Novosphingobium cyanobacteriorum</name>
    <dbReference type="NCBI Taxonomy" id="3024215"/>
    <lineage>
        <taxon>Bacteria</taxon>
        <taxon>Pseudomonadati</taxon>
        <taxon>Pseudomonadota</taxon>
        <taxon>Alphaproteobacteria</taxon>
        <taxon>Sphingomonadales</taxon>
        <taxon>Sphingomonadaceae</taxon>
        <taxon>Novosphingobium</taxon>
    </lineage>
</organism>
<sequence length="366" mass="40498">MDRAIEQKLISAIHKGVVDAAQWQNFVDGLRDALGVIHANLTFRRTDAPRSELTSYASGGPMEHMSEFYLGSYYRNDPLPYYRLFPGTLYTLQDLFDPADHSVWLQLRQLLAPFEGTDMLIMRISEPDGANAWLTVIGAEGPFECQDRELLQTLGVHLQIALTAYAKLAEAEARLAAYSNAMDRLNVGIVTLAADGRIINADPLVNRLLQDGQIISRDPQGRLVIANGNAARSLTLALRDFAQEPRGRPRAVRLSEAQQADMMLVPVADRPVTGRFTPVLRAYVHTDHLPAADSIDGLMEMFRLTRSEAKLALALSDGLTLAEAAERLGVTLQTVRTYSKRVFQKTGTRRQAELVRALLTSTLSLA</sequence>
<dbReference type="InterPro" id="IPR000792">
    <property type="entry name" value="Tscrpt_reg_LuxR_C"/>
</dbReference>
<keyword evidence="3" id="KW-1185">Reference proteome</keyword>
<gene>
    <name evidence="2" type="ORF">POM99_15800</name>
</gene>